<accession>A0A917RKZ5</accession>
<dbReference type="RefSeq" id="WP_062997907.1">
    <property type="nucleotide sequence ID" value="NZ_BMMH01000005.1"/>
</dbReference>
<gene>
    <name evidence="3" type="ORF">GCM10011588_27880</name>
</gene>
<dbReference type="InterPro" id="IPR023606">
    <property type="entry name" value="CoA-Trfase_III_dom_1_sf"/>
</dbReference>
<dbReference type="Gene3D" id="3.30.1540.10">
    <property type="entry name" value="formyl-coa transferase, domain 3"/>
    <property type="match status" value="1"/>
</dbReference>
<evidence type="ECO:0000256" key="1">
    <source>
        <dbReference type="ARBA" id="ARBA00008383"/>
    </source>
</evidence>
<organism evidence="3 4">
    <name type="scientific">Nocardia jinanensis</name>
    <dbReference type="NCBI Taxonomy" id="382504"/>
    <lineage>
        <taxon>Bacteria</taxon>
        <taxon>Bacillati</taxon>
        <taxon>Actinomycetota</taxon>
        <taxon>Actinomycetes</taxon>
        <taxon>Mycobacteriales</taxon>
        <taxon>Nocardiaceae</taxon>
        <taxon>Nocardia</taxon>
    </lineage>
</organism>
<dbReference type="InterPro" id="IPR050509">
    <property type="entry name" value="CoA-transferase_III"/>
</dbReference>
<dbReference type="GO" id="GO:0016740">
    <property type="term" value="F:transferase activity"/>
    <property type="evidence" value="ECO:0007669"/>
    <property type="project" value="UniProtKB-KW"/>
</dbReference>
<dbReference type="InterPro" id="IPR044855">
    <property type="entry name" value="CoA-Trfase_III_dom3_sf"/>
</dbReference>
<dbReference type="Gene3D" id="3.40.50.10540">
    <property type="entry name" value="Crotonobetainyl-coa:carnitine coa-transferase, domain 1"/>
    <property type="match status" value="1"/>
</dbReference>
<evidence type="ECO:0000313" key="4">
    <source>
        <dbReference type="Proteomes" id="UP000638263"/>
    </source>
</evidence>
<dbReference type="PANTHER" id="PTHR48228">
    <property type="entry name" value="SUCCINYL-COA--D-CITRAMALATE COA-TRANSFERASE"/>
    <property type="match status" value="1"/>
</dbReference>
<dbReference type="AlphaFoldDB" id="A0A917RKZ5"/>
<sequence>MTNTLLDGYLVVEIGRTRAAANAGKHLADAGAQVVALQDEQRLHNLTEAARIYLDSAKDVVTWEQGHDKTLVDDLIAHADLVITDLPTEELVRRGLDAETLRHGRPGSSYVALTFLGWETPENVPVGELSMQAESGLMHMVGHPDREPLSLPYGIGALQLGLHGAAAGATALYVGTTTGRGRLVEISGVDVLASYVRIYGAVANYYGIPLRRAGRRAPGSGGRYPFGLFPCKDGYVAMICRSEREWSSLLEMMGNPTWSDLDRYRDLYGIAVEYPDEVDALIEPWLAQHTRAELLDMAQKYAIPVAPVKTISEVVEDPQLREHRQFFDTVVTEDEREVVVPGRPWASPERRVRHRAARSLADVVGEPAVTNRRIEQEEVAPR</sequence>
<keyword evidence="2" id="KW-0808">Transferase</keyword>
<dbReference type="SUPFAM" id="SSF89796">
    <property type="entry name" value="CoA-transferase family III (CaiB/BaiF)"/>
    <property type="match status" value="1"/>
</dbReference>
<reference evidence="3" key="1">
    <citation type="journal article" date="2014" name="Int. J. Syst. Evol. Microbiol.">
        <title>Complete genome sequence of Corynebacterium casei LMG S-19264T (=DSM 44701T), isolated from a smear-ripened cheese.</title>
        <authorList>
            <consortium name="US DOE Joint Genome Institute (JGI-PGF)"/>
            <person name="Walter F."/>
            <person name="Albersmeier A."/>
            <person name="Kalinowski J."/>
            <person name="Ruckert C."/>
        </authorList>
    </citation>
    <scope>NUCLEOTIDE SEQUENCE</scope>
    <source>
        <strain evidence="3">CGMCC 4.3508</strain>
    </source>
</reference>
<proteinExistence type="inferred from homology"/>
<evidence type="ECO:0000256" key="2">
    <source>
        <dbReference type="ARBA" id="ARBA00022679"/>
    </source>
</evidence>
<dbReference type="InterPro" id="IPR003673">
    <property type="entry name" value="CoA-Trfase_fam_III"/>
</dbReference>
<evidence type="ECO:0000313" key="3">
    <source>
        <dbReference type="EMBL" id="GGL11906.1"/>
    </source>
</evidence>
<protein>
    <submittedName>
        <fullName evidence="3">L-carnitine dehydratase</fullName>
    </submittedName>
</protein>
<dbReference type="PANTHER" id="PTHR48228:SF6">
    <property type="entry name" value="L-CARNITINE COA-TRANSFERASE"/>
    <property type="match status" value="1"/>
</dbReference>
<comment type="caution">
    <text evidence="3">The sequence shown here is derived from an EMBL/GenBank/DDBJ whole genome shotgun (WGS) entry which is preliminary data.</text>
</comment>
<dbReference type="Pfam" id="PF02515">
    <property type="entry name" value="CoA_transf_3"/>
    <property type="match status" value="1"/>
</dbReference>
<comment type="similarity">
    <text evidence="1">Belongs to the CoA-transferase III family.</text>
</comment>
<dbReference type="EMBL" id="BMMH01000005">
    <property type="protein sequence ID" value="GGL11906.1"/>
    <property type="molecule type" value="Genomic_DNA"/>
</dbReference>
<keyword evidence="4" id="KW-1185">Reference proteome</keyword>
<reference evidence="3" key="2">
    <citation type="submission" date="2020-09" db="EMBL/GenBank/DDBJ databases">
        <authorList>
            <person name="Sun Q."/>
            <person name="Zhou Y."/>
        </authorList>
    </citation>
    <scope>NUCLEOTIDE SEQUENCE</scope>
    <source>
        <strain evidence="3">CGMCC 4.3508</strain>
    </source>
</reference>
<dbReference type="Proteomes" id="UP000638263">
    <property type="component" value="Unassembled WGS sequence"/>
</dbReference>
<name>A0A917RKZ5_9NOCA</name>